<dbReference type="SUPFAM" id="SSF56925">
    <property type="entry name" value="OMPA-like"/>
    <property type="match status" value="1"/>
</dbReference>
<dbReference type="InterPro" id="IPR007825">
    <property type="entry name" value="Major_OMP_Legionella"/>
</dbReference>
<evidence type="ECO:0000313" key="2">
    <source>
        <dbReference type="EMBL" id="MBF0635998.1"/>
    </source>
</evidence>
<accession>A0ABR9XPV0</accession>
<reference evidence="2 3" key="1">
    <citation type="journal article" date="2020" name="Microorganisms">
        <title>Simultaneous Genome Sequencing of Prosthecochloris ethylica and Desulfuromonas acetoxidans within a Syntrophic Mixture Reveals Unique Pili and Protein Interactions.</title>
        <authorList>
            <person name="Kyndt J.A."/>
            <person name="Van Beeumen J.J."/>
            <person name="Meyer T.E."/>
        </authorList>
    </citation>
    <scope>NUCLEOTIDE SEQUENCE [LARGE SCALE GENOMIC DNA]</scope>
    <source>
        <strain evidence="2 3">N3</strain>
    </source>
</reference>
<dbReference type="EMBL" id="JADGII010000002">
    <property type="protein sequence ID" value="MBF0635998.1"/>
    <property type="molecule type" value="Genomic_DNA"/>
</dbReference>
<evidence type="ECO:0000313" key="3">
    <source>
        <dbReference type="Proteomes" id="UP000619838"/>
    </source>
</evidence>
<protein>
    <submittedName>
        <fullName evidence="2">Outer membrane beta-barrel protein</fullName>
    </submittedName>
</protein>
<dbReference type="RefSeq" id="WP_175187078.1">
    <property type="nucleotide sequence ID" value="NZ_JABVZQ010000004.1"/>
</dbReference>
<proteinExistence type="predicted"/>
<dbReference type="InterPro" id="IPR011250">
    <property type="entry name" value="OMP/PagP_B-barrel"/>
</dbReference>
<gene>
    <name evidence="2" type="ORF">INT08_02200</name>
</gene>
<dbReference type="Proteomes" id="UP000619838">
    <property type="component" value="Unassembled WGS sequence"/>
</dbReference>
<sequence>MLQFLKKTASLDTVAIVSGLKPLALASVIVGAAAVPNHSFAETVPTNEELYQMVLELKAENAQLKKEIENQNEYREGAYTVSESSHETKSDHSGISVGVQVPFISLSANHGAGESEGQAFFDEQPDTEGTYRLMASYTLDNGLGVRGRYFDYGYENNDTSDIFKIDLYDLEVTGYIPFNKLDLLVFAGLRAADIEWSDENGSDGYTFDGTGFTVGLESRYHFASDFAFMTGVRYSHLFGDIIETEYPDERSLNCVVPVTDLQAGIEYTYELKTGSKIRVGLGYESTLFSSLSGNVDNDIDPEDVDVDLSGIRFGLNTSF</sequence>
<name>A0ABR9XPV0_9CHLB</name>
<keyword evidence="3" id="KW-1185">Reference proteome</keyword>
<organism evidence="2 3">
    <name type="scientific">Prosthecochloris ethylica</name>
    <dbReference type="NCBI Taxonomy" id="2743976"/>
    <lineage>
        <taxon>Bacteria</taxon>
        <taxon>Pseudomonadati</taxon>
        <taxon>Chlorobiota</taxon>
        <taxon>Chlorobiia</taxon>
        <taxon>Chlorobiales</taxon>
        <taxon>Chlorobiaceae</taxon>
        <taxon>Prosthecochloris</taxon>
    </lineage>
</organism>
<comment type="caution">
    <text evidence="2">The sequence shown here is derived from an EMBL/GenBank/DDBJ whole genome shotgun (WGS) entry which is preliminary data.</text>
</comment>
<dbReference type="Gene3D" id="2.40.160.20">
    <property type="match status" value="1"/>
</dbReference>
<feature type="coiled-coil region" evidence="1">
    <location>
        <begin position="47"/>
        <end position="74"/>
    </location>
</feature>
<dbReference type="Pfam" id="PF05150">
    <property type="entry name" value="Legionella_OMP"/>
    <property type="match status" value="1"/>
</dbReference>
<evidence type="ECO:0000256" key="1">
    <source>
        <dbReference type="SAM" id="Coils"/>
    </source>
</evidence>
<keyword evidence="1" id="KW-0175">Coiled coil</keyword>